<feature type="region of interest" description="Disordered" evidence="6">
    <location>
        <begin position="537"/>
        <end position="561"/>
    </location>
</feature>
<feature type="compositionally biased region" description="Acidic residues" evidence="6">
    <location>
        <begin position="538"/>
        <end position="547"/>
    </location>
</feature>
<evidence type="ECO:0000256" key="6">
    <source>
        <dbReference type="SAM" id="MobiDB-lite"/>
    </source>
</evidence>
<dbReference type="GO" id="GO:0003713">
    <property type="term" value="F:transcription coactivator activity"/>
    <property type="evidence" value="ECO:0007669"/>
    <property type="project" value="TreeGrafter"/>
</dbReference>
<dbReference type="GO" id="GO:0051123">
    <property type="term" value="P:RNA polymerase II preinitiation complex assembly"/>
    <property type="evidence" value="ECO:0007669"/>
    <property type="project" value="TreeGrafter"/>
</dbReference>
<dbReference type="CDD" id="cd08050">
    <property type="entry name" value="TAF6C"/>
    <property type="match status" value="1"/>
</dbReference>
<dbReference type="AlphaFoldDB" id="A0AAD5U610"/>
<comment type="similarity">
    <text evidence="2">Belongs to the TAF6 family.</text>
</comment>
<dbReference type="InterPro" id="IPR009072">
    <property type="entry name" value="Histone-fold"/>
</dbReference>
<dbReference type="GO" id="GO:0046695">
    <property type="term" value="C:SLIK (SAGA-like) complex"/>
    <property type="evidence" value="ECO:0007669"/>
    <property type="project" value="InterPro"/>
</dbReference>
<dbReference type="GO" id="GO:0000124">
    <property type="term" value="C:SAGA complex"/>
    <property type="evidence" value="ECO:0007669"/>
    <property type="project" value="InterPro"/>
</dbReference>
<evidence type="ECO:0000256" key="5">
    <source>
        <dbReference type="ARBA" id="ARBA00023242"/>
    </source>
</evidence>
<keyword evidence="5" id="KW-0539">Nucleus</keyword>
<keyword evidence="9" id="KW-1185">Reference proteome</keyword>
<dbReference type="InterPro" id="IPR004823">
    <property type="entry name" value="TAF_TATA-bd_Histone-like_dom"/>
</dbReference>
<dbReference type="EMBL" id="JADGJW010000101">
    <property type="protein sequence ID" value="KAJ3224202.1"/>
    <property type="molecule type" value="Genomic_DNA"/>
</dbReference>
<proteinExistence type="inferred from homology"/>
<dbReference type="Proteomes" id="UP001211065">
    <property type="component" value="Unassembled WGS sequence"/>
</dbReference>
<organism evidence="8 9">
    <name type="scientific">Clydaea vesicula</name>
    <dbReference type="NCBI Taxonomy" id="447962"/>
    <lineage>
        <taxon>Eukaryota</taxon>
        <taxon>Fungi</taxon>
        <taxon>Fungi incertae sedis</taxon>
        <taxon>Chytridiomycota</taxon>
        <taxon>Chytridiomycota incertae sedis</taxon>
        <taxon>Chytridiomycetes</taxon>
        <taxon>Lobulomycetales</taxon>
        <taxon>Lobulomycetaceae</taxon>
        <taxon>Clydaea</taxon>
    </lineage>
</organism>
<dbReference type="SUPFAM" id="SSF47113">
    <property type="entry name" value="Histone-fold"/>
    <property type="match status" value="1"/>
</dbReference>
<keyword evidence="4" id="KW-0804">Transcription</keyword>
<dbReference type="GO" id="GO:0016251">
    <property type="term" value="F:RNA polymerase II general transcription initiation factor activity"/>
    <property type="evidence" value="ECO:0007669"/>
    <property type="project" value="InterPro"/>
</dbReference>
<reference evidence="8" key="1">
    <citation type="submission" date="2020-05" db="EMBL/GenBank/DDBJ databases">
        <title>Phylogenomic resolution of chytrid fungi.</title>
        <authorList>
            <person name="Stajich J.E."/>
            <person name="Amses K."/>
            <person name="Simmons R."/>
            <person name="Seto K."/>
            <person name="Myers J."/>
            <person name="Bonds A."/>
            <person name="Quandt C.A."/>
            <person name="Barry K."/>
            <person name="Liu P."/>
            <person name="Grigoriev I."/>
            <person name="Longcore J.E."/>
            <person name="James T.Y."/>
        </authorList>
    </citation>
    <scope>NUCLEOTIDE SEQUENCE</scope>
    <source>
        <strain evidence="8">JEL0476</strain>
    </source>
</reference>
<dbReference type="InterPro" id="IPR011442">
    <property type="entry name" value="TAF6_C"/>
</dbReference>
<dbReference type="PANTHER" id="PTHR10221:SF9">
    <property type="entry name" value="TRANSCRIPTION INITIATION FACTOR TFIID SUBUNIT 6"/>
    <property type="match status" value="1"/>
</dbReference>
<evidence type="ECO:0000256" key="1">
    <source>
        <dbReference type="ARBA" id="ARBA00004123"/>
    </source>
</evidence>
<dbReference type="SUPFAM" id="SSF48371">
    <property type="entry name" value="ARM repeat"/>
    <property type="match status" value="1"/>
</dbReference>
<dbReference type="GO" id="GO:0005669">
    <property type="term" value="C:transcription factor TFIID complex"/>
    <property type="evidence" value="ECO:0007669"/>
    <property type="project" value="InterPro"/>
</dbReference>
<evidence type="ECO:0000313" key="8">
    <source>
        <dbReference type="EMBL" id="KAJ3224202.1"/>
    </source>
</evidence>
<comment type="subcellular location">
    <subcellularLocation>
        <location evidence="1">Nucleus</location>
    </subcellularLocation>
</comment>
<keyword evidence="3" id="KW-0805">Transcription regulation</keyword>
<dbReference type="CDD" id="cd22931">
    <property type="entry name" value="HFD_TAF6"/>
    <property type="match status" value="1"/>
</dbReference>
<evidence type="ECO:0000256" key="4">
    <source>
        <dbReference type="ARBA" id="ARBA00023163"/>
    </source>
</evidence>
<dbReference type="PANTHER" id="PTHR10221">
    <property type="entry name" value="TRANSCRIPTION INITIATION FACTOR TFIID SUBUNIT 6"/>
    <property type="match status" value="1"/>
</dbReference>
<dbReference type="GO" id="GO:0046982">
    <property type="term" value="F:protein heterodimerization activity"/>
    <property type="evidence" value="ECO:0007669"/>
    <property type="project" value="InterPro"/>
</dbReference>
<evidence type="ECO:0000259" key="7">
    <source>
        <dbReference type="SMART" id="SM00803"/>
    </source>
</evidence>
<comment type="caution">
    <text evidence="8">The sequence shown here is derived from an EMBL/GenBank/DDBJ whole genome shotgun (WGS) entry which is preliminary data.</text>
</comment>
<dbReference type="InterPro" id="IPR046344">
    <property type="entry name" value="TAF6_C_sf"/>
</dbReference>
<dbReference type="Pfam" id="PF02969">
    <property type="entry name" value="TAF"/>
    <property type="match status" value="1"/>
</dbReference>
<dbReference type="InterPro" id="IPR037796">
    <property type="entry name" value="TAF6"/>
</dbReference>
<evidence type="ECO:0000313" key="9">
    <source>
        <dbReference type="Proteomes" id="UP001211065"/>
    </source>
</evidence>
<gene>
    <name evidence="8" type="ORF">HK099_000124</name>
</gene>
<feature type="domain" description="TATA box binding protein associated factor (TAF) histone-like fold" evidence="7">
    <location>
        <begin position="58"/>
        <end position="107"/>
    </location>
</feature>
<accession>A0AAD5U610</accession>
<evidence type="ECO:0000256" key="2">
    <source>
        <dbReference type="ARBA" id="ARBA00007688"/>
    </source>
</evidence>
<dbReference type="FunFam" id="1.25.40.770:FF:000001">
    <property type="entry name" value="Transcription initiation factor TFIID subunit 6"/>
    <property type="match status" value="1"/>
</dbReference>
<dbReference type="Pfam" id="PF07571">
    <property type="entry name" value="TAF6_C"/>
    <property type="match status" value="1"/>
</dbReference>
<dbReference type="InterPro" id="IPR016024">
    <property type="entry name" value="ARM-type_fold"/>
</dbReference>
<name>A0AAD5U610_9FUNG</name>
<evidence type="ECO:0000256" key="3">
    <source>
        <dbReference type="ARBA" id="ARBA00023015"/>
    </source>
</evidence>
<dbReference type="Gene3D" id="1.10.20.10">
    <property type="entry name" value="Histone, subunit A"/>
    <property type="match status" value="1"/>
</dbReference>
<protein>
    <recommendedName>
        <fullName evidence="7">TATA box binding protein associated factor (TAF) histone-like fold domain-containing protein</fullName>
    </recommendedName>
</protein>
<dbReference type="SMART" id="SM00803">
    <property type="entry name" value="TAF"/>
    <property type="match status" value="1"/>
</dbReference>
<dbReference type="Gene3D" id="1.25.40.770">
    <property type="entry name" value="TAF6, C-terminal HEAT repeat domain"/>
    <property type="match status" value="1"/>
</dbReference>
<sequence>MEGGLDSFRKQLDEKEKKNKVIKMEEIDDIEREENSFSSIESDTESGVFDFDYDELILLIPVVVPIISKMIGRFEYRLREVLLEAKKFMLHSKRLTLNPEDINSALKMKNFEQMYGYNKWTPNVWKSTSLNQTNLYYLEDQELELDDIINKPLPVIPLDVMYTAHYLAIDGVQPAYLQNPTNLEIQQMKAEINLLTSKSNNETENKNKIDALKKNSNIPPSNEKTLVKQVLGRELTLYFEKITEAILPHTARSGSSTPLSSSQSKLMSETEYREHALKSLLMDPGLQPLVPYFTEFITETVTNNLKNLDVLTSMLKMIMRLFGNPNLFIESQIHQLIPAILTCSISKKLSSTPNEDHWTLRRTAATLLRLIVEKYSNSYPSLQPRLTKTLTRALLDRSKGRGSIYGAIFGLVSMGEQVLRIMVLPNVKFVSEYLLNTENEVEDEVEKQFLTFESEKCLEALLLSILNIVKHDLISKYFPNLENEGPTIPKVNFKQNLKKEEKLDIFKSFKTEFGFEITKRLFTKLDLADDYNTILDQLGDDDDDDKGEDSKQQNTDDLMKE</sequence>